<reference evidence="1 2" key="1">
    <citation type="submission" date="2018-06" db="EMBL/GenBank/DDBJ databases">
        <title>Rhizobium wuzhouense sp. nov., isolated from roots of Oryza officinalis.</title>
        <authorList>
            <person name="Yuan T."/>
        </authorList>
    </citation>
    <scope>NUCLEOTIDE SEQUENCE [LARGE SCALE GENOMIC DNA]</scope>
    <source>
        <strain evidence="1 2">W44</strain>
    </source>
</reference>
<comment type="caution">
    <text evidence="1">The sequence shown here is derived from an EMBL/GenBank/DDBJ whole genome shotgun (WGS) entry which is preliminary data.</text>
</comment>
<keyword evidence="2" id="KW-1185">Reference proteome</keyword>
<evidence type="ECO:0000313" key="1">
    <source>
        <dbReference type="EMBL" id="PYB70893.1"/>
    </source>
</evidence>
<dbReference type="Proteomes" id="UP000247536">
    <property type="component" value="Unassembled WGS sequence"/>
</dbReference>
<organism evidence="1 2">
    <name type="scientific">Rhizobium wuzhouense</name>
    <dbReference type="NCBI Taxonomy" id="1986026"/>
    <lineage>
        <taxon>Bacteria</taxon>
        <taxon>Pseudomonadati</taxon>
        <taxon>Pseudomonadota</taxon>
        <taxon>Alphaproteobacteria</taxon>
        <taxon>Hyphomicrobiales</taxon>
        <taxon>Rhizobiaceae</taxon>
        <taxon>Rhizobium/Agrobacterium group</taxon>
        <taxon>Rhizobium</taxon>
    </lineage>
</organism>
<name>A0ABX5NPA4_9HYPH</name>
<protein>
    <recommendedName>
        <fullName evidence="3">Transposase</fullName>
    </recommendedName>
</protein>
<gene>
    <name evidence="1" type="ORF">DMY87_20780</name>
</gene>
<proteinExistence type="predicted"/>
<evidence type="ECO:0000313" key="2">
    <source>
        <dbReference type="Proteomes" id="UP000247536"/>
    </source>
</evidence>
<evidence type="ECO:0008006" key="3">
    <source>
        <dbReference type="Google" id="ProtNLM"/>
    </source>
</evidence>
<sequence>MPAEPQSISGENGVAFNALGLCFHVIPDAKPLRTFAGIAQSLLDWQADRVGRSYSAAIWPASSRFFISL</sequence>
<dbReference type="EMBL" id="QJRY01000008">
    <property type="protein sequence ID" value="PYB70893.1"/>
    <property type="molecule type" value="Genomic_DNA"/>
</dbReference>
<accession>A0ABX5NPA4</accession>